<comment type="caution">
    <text evidence="3">The sequence shown here is derived from an EMBL/GenBank/DDBJ whole genome shotgun (WGS) entry which is preliminary data.</text>
</comment>
<feature type="region of interest" description="Disordered" evidence="1">
    <location>
        <begin position="126"/>
        <end position="162"/>
    </location>
</feature>
<organism evidence="3 4">
    <name type="scientific">Amblyomma americanum</name>
    <name type="common">Lone star tick</name>
    <dbReference type="NCBI Taxonomy" id="6943"/>
    <lineage>
        <taxon>Eukaryota</taxon>
        <taxon>Metazoa</taxon>
        <taxon>Ecdysozoa</taxon>
        <taxon>Arthropoda</taxon>
        <taxon>Chelicerata</taxon>
        <taxon>Arachnida</taxon>
        <taxon>Acari</taxon>
        <taxon>Parasitiformes</taxon>
        <taxon>Ixodida</taxon>
        <taxon>Ixodoidea</taxon>
        <taxon>Ixodidae</taxon>
        <taxon>Amblyomminae</taxon>
        <taxon>Amblyomma</taxon>
    </lineage>
</organism>
<accession>A0AAQ4EJ09</accession>
<protein>
    <recommendedName>
        <fullName evidence="2">Doublecortin domain-containing protein</fullName>
    </recommendedName>
</protein>
<feature type="domain" description="Doublecortin" evidence="2">
    <location>
        <begin position="34"/>
        <end position="116"/>
    </location>
</feature>
<dbReference type="GO" id="GO:0005874">
    <property type="term" value="C:microtubule"/>
    <property type="evidence" value="ECO:0007669"/>
    <property type="project" value="TreeGrafter"/>
</dbReference>
<dbReference type="SUPFAM" id="SSF89837">
    <property type="entry name" value="Doublecortin (DC)"/>
    <property type="match status" value="1"/>
</dbReference>
<dbReference type="GO" id="GO:0035556">
    <property type="term" value="P:intracellular signal transduction"/>
    <property type="evidence" value="ECO:0007669"/>
    <property type="project" value="InterPro"/>
</dbReference>
<dbReference type="Pfam" id="PF03607">
    <property type="entry name" value="DCX"/>
    <property type="match status" value="1"/>
</dbReference>
<dbReference type="PANTHER" id="PTHR23004:SF11">
    <property type="entry name" value="PROTEIN RPI-1"/>
    <property type="match status" value="1"/>
</dbReference>
<reference evidence="3 4" key="1">
    <citation type="journal article" date="2023" name="Arcadia Sci">
        <title>De novo assembly of a long-read Amblyomma americanum tick genome.</title>
        <authorList>
            <person name="Chou S."/>
            <person name="Poskanzer K.E."/>
            <person name="Rollins M."/>
            <person name="Thuy-Boun P.S."/>
        </authorList>
    </citation>
    <scope>NUCLEOTIDE SEQUENCE [LARGE SCALE GENOMIC DNA]</scope>
    <source>
        <strain evidence="3">F_SG_1</strain>
        <tissue evidence="3">Salivary glands</tissue>
    </source>
</reference>
<gene>
    <name evidence="3" type="ORF">V5799_010679</name>
</gene>
<evidence type="ECO:0000313" key="3">
    <source>
        <dbReference type="EMBL" id="KAK8774786.1"/>
    </source>
</evidence>
<proteinExistence type="predicted"/>
<evidence type="ECO:0000313" key="4">
    <source>
        <dbReference type="Proteomes" id="UP001321473"/>
    </source>
</evidence>
<dbReference type="InterPro" id="IPR003533">
    <property type="entry name" value="Doublecortin_dom"/>
</dbReference>
<evidence type="ECO:0000256" key="1">
    <source>
        <dbReference type="SAM" id="MobiDB-lite"/>
    </source>
</evidence>
<dbReference type="InterPro" id="IPR036572">
    <property type="entry name" value="Doublecortin_dom_sf"/>
</dbReference>
<keyword evidence="4" id="KW-1185">Reference proteome</keyword>
<sequence length="215" mass="23519">MEAAGERVAKAPRIRKINSTHSRFLTEAAQRKALMVTFFANGDPFSSGVRVSINPGRDFKTIESLYDYISQRLDVSNGVRVIFTLDGKKVPSLDELEDGASYVASGTRAFAPLAYGQARNRVVAQQRSNEDPSRLIHPVGNRKLPGKGGSVSLPGSGGRDDGRVIDVVSSLDPEHRSRVLLNLKTMQTFEEVLRDLGESLSMLSVKKMTTKKGEV</sequence>
<dbReference type="EMBL" id="JARKHS020014996">
    <property type="protein sequence ID" value="KAK8774786.1"/>
    <property type="molecule type" value="Genomic_DNA"/>
</dbReference>
<dbReference type="AlphaFoldDB" id="A0AAQ4EJ09"/>
<evidence type="ECO:0000259" key="2">
    <source>
        <dbReference type="PROSITE" id="PS50309"/>
    </source>
</evidence>
<dbReference type="PROSITE" id="PS50309">
    <property type="entry name" value="DC"/>
    <property type="match status" value="1"/>
</dbReference>
<dbReference type="PANTHER" id="PTHR23004">
    <property type="entry name" value="DOUBLECORTIN DOMAIN CONTAINING 2"/>
    <property type="match status" value="1"/>
</dbReference>
<dbReference type="GO" id="GO:0005815">
    <property type="term" value="C:microtubule organizing center"/>
    <property type="evidence" value="ECO:0007669"/>
    <property type="project" value="TreeGrafter"/>
</dbReference>
<dbReference type="SMART" id="SM00537">
    <property type="entry name" value="DCX"/>
    <property type="match status" value="1"/>
</dbReference>
<feature type="non-terminal residue" evidence="3">
    <location>
        <position position="215"/>
    </location>
</feature>
<name>A0AAQ4EJ09_AMBAM</name>
<dbReference type="Gene3D" id="3.10.20.230">
    <property type="entry name" value="Doublecortin domain"/>
    <property type="match status" value="2"/>
</dbReference>
<dbReference type="Proteomes" id="UP001321473">
    <property type="component" value="Unassembled WGS sequence"/>
</dbReference>